<gene>
    <name evidence="1" type="ORF">BDK92_4562</name>
</gene>
<dbReference type="EMBL" id="RBKT01000001">
    <property type="protein sequence ID" value="RKR90194.1"/>
    <property type="molecule type" value="Genomic_DNA"/>
</dbReference>
<evidence type="ECO:0000313" key="1">
    <source>
        <dbReference type="EMBL" id="RKR90194.1"/>
    </source>
</evidence>
<organism evidence="1 2">
    <name type="scientific">Micromonospora pisi</name>
    <dbReference type="NCBI Taxonomy" id="589240"/>
    <lineage>
        <taxon>Bacteria</taxon>
        <taxon>Bacillati</taxon>
        <taxon>Actinomycetota</taxon>
        <taxon>Actinomycetes</taxon>
        <taxon>Micromonosporales</taxon>
        <taxon>Micromonosporaceae</taxon>
        <taxon>Micromonospora</taxon>
    </lineage>
</organism>
<comment type="caution">
    <text evidence="1">The sequence shown here is derived from an EMBL/GenBank/DDBJ whole genome shotgun (WGS) entry which is preliminary data.</text>
</comment>
<name>A0A495JP86_9ACTN</name>
<protein>
    <submittedName>
        <fullName evidence="1">Uncharacterized protein</fullName>
    </submittedName>
</protein>
<proteinExistence type="predicted"/>
<dbReference type="Proteomes" id="UP000277671">
    <property type="component" value="Unassembled WGS sequence"/>
</dbReference>
<keyword evidence="2" id="KW-1185">Reference proteome</keyword>
<accession>A0A495JP86</accession>
<dbReference type="AlphaFoldDB" id="A0A495JP86"/>
<sequence length="30" mass="3368">MAVQYRTPHTHSIAIGARIARLPPEACFLF</sequence>
<evidence type="ECO:0000313" key="2">
    <source>
        <dbReference type="Proteomes" id="UP000277671"/>
    </source>
</evidence>
<reference evidence="1 2" key="1">
    <citation type="submission" date="2018-10" db="EMBL/GenBank/DDBJ databases">
        <title>Sequencing the genomes of 1000 actinobacteria strains.</title>
        <authorList>
            <person name="Klenk H.-P."/>
        </authorList>
    </citation>
    <scope>NUCLEOTIDE SEQUENCE [LARGE SCALE GENOMIC DNA]</scope>
    <source>
        <strain evidence="1 2">DSM 45175</strain>
    </source>
</reference>